<dbReference type="InterPro" id="IPR042226">
    <property type="entry name" value="eFR1_2_sf"/>
</dbReference>
<dbReference type="AlphaFoldDB" id="A0A9X3MQR4"/>
<protein>
    <submittedName>
        <fullName evidence="3">AcVLRF1 family peptidyl-tRNA hydrolase</fullName>
    </submittedName>
</protein>
<accession>A0A9X3MQR4</accession>
<dbReference type="NCBIfam" id="NF041024">
    <property type="entry name" value="acVLRF1_NCBI"/>
    <property type="match status" value="1"/>
</dbReference>
<dbReference type="EMBL" id="JAPDOD010000002">
    <property type="protein sequence ID" value="MDA0159470.1"/>
    <property type="molecule type" value="Genomic_DNA"/>
</dbReference>
<feature type="region of interest" description="Disordered" evidence="1">
    <location>
        <begin position="103"/>
        <end position="130"/>
    </location>
</feature>
<proteinExistence type="predicted"/>
<dbReference type="InterPro" id="IPR040783">
    <property type="entry name" value="VLRF1"/>
</dbReference>
<dbReference type="Gene3D" id="3.30.420.60">
    <property type="entry name" value="eRF1 domain 2"/>
    <property type="match status" value="1"/>
</dbReference>
<evidence type="ECO:0000313" key="3">
    <source>
        <dbReference type="EMBL" id="MDA0159470.1"/>
    </source>
</evidence>
<dbReference type="SUPFAM" id="SSF53137">
    <property type="entry name" value="Translational machinery components"/>
    <property type="match status" value="1"/>
</dbReference>
<evidence type="ECO:0000259" key="2">
    <source>
        <dbReference type="Pfam" id="PF18859"/>
    </source>
</evidence>
<reference evidence="3" key="1">
    <citation type="submission" date="2022-10" db="EMBL/GenBank/DDBJ databases">
        <title>The WGS of Solirubrobacter ginsenosidimutans DSM 21036.</title>
        <authorList>
            <person name="Jiang Z."/>
        </authorList>
    </citation>
    <scope>NUCLEOTIDE SEQUENCE</scope>
    <source>
        <strain evidence="3">DSM 21036</strain>
    </source>
</reference>
<dbReference type="Pfam" id="PF18859">
    <property type="entry name" value="acVLRF1"/>
    <property type="match status" value="1"/>
</dbReference>
<dbReference type="GO" id="GO:0016787">
    <property type="term" value="F:hydrolase activity"/>
    <property type="evidence" value="ECO:0007669"/>
    <property type="project" value="UniProtKB-KW"/>
</dbReference>
<dbReference type="Proteomes" id="UP001149140">
    <property type="component" value="Unassembled WGS sequence"/>
</dbReference>
<organism evidence="3 4">
    <name type="scientific">Solirubrobacter ginsenosidimutans</name>
    <dbReference type="NCBI Taxonomy" id="490573"/>
    <lineage>
        <taxon>Bacteria</taxon>
        <taxon>Bacillati</taxon>
        <taxon>Actinomycetota</taxon>
        <taxon>Thermoleophilia</taxon>
        <taxon>Solirubrobacterales</taxon>
        <taxon>Solirubrobacteraceae</taxon>
        <taxon>Solirubrobacter</taxon>
    </lineage>
</organism>
<evidence type="ECO:0000313" key="4">
    <source>
        <dbReference type="Proteomes" id="UP001149140"/>
    </source>
</evidence>
<keyword evidence="3" id="KW-0378">Hydrolase</keyword>
<sequence length="215" mass="23585">MSTFEVPPERLGAWLARWAQEHDAIRTETRPGRVTFTGADGATVIAEPPFPPLASHPPIERFAPEPLLEHARRDRIVGVLLVRLGGYAAGVFNGRRLVDSKVGTRNVHGRSAAGGQSQKRYERRRDGQSRQAHDAAAEAGAGVLLNHFEDLEAVVLGGDKFALAAVLEDPRLRKLSRLTTERVLDVPDPRLAVLRSTPDQFRSTILQTLDPRSAP</sequence>
<comment type="caution">
    <text evidence="3">The sequence shown here is derived from an EMBL/GenBank/DDBJ whole genome shotgun (WGS) entry which is preliminary data.</text>
</comment>
<evidence type="ECO:0000256" key="1">
    <source>
        <dbReference type="SAM" id="MobiDB-lite"/>
    </source>
</evidence>
<feature type="compositionally biased region" description="Basic and acidic residues" evidence="1">
    <location>
        <begin position="119"/>
        <end position="130"/>
    </location>
</feature>
<dbReference type="RefSeq" id="WP_270038189.1">
    <property type="nucleotide sequence ID" value="NZ_JAPDOD010000002.1"/>
</dbReference>
<feature type="domain" description="Actinobacteria/chloroflexi VLRF1 release factor" evidence="2">
    <location>
        <begin position="77"/>
        <end position="205"/>
    </location>
</feature>
<keyword evidence="4" id="KW-1185">Reference proteome</keyword>
<name>A0A9X3MQR4_9ACTN</name>
<gene>
    <name evidence="3" type="ORF">OM076_04270</name>
</gene>